<sequence>MPGMKSRRPYLDWDMLSTSPEEVLAYREQAETEEELKCEIEAAEERGERKGIIQSIIRYLEIHYPKADHAYVKRELLQYETVTKAKNAQTDIYQAQSWQEIEETTLGE</sequence>
<proteinExistence type="predicted"/>
<evidence type="ECO:0000313" key="1">
    <source>
        <dbReference type="EMBL" id="MBB5173852.1"/>
    </source>
</evidence>
<keyword evidence="2" id="KW-1185">Reference proteome</keyword>
<dbReference type="RefSeq" id="WP_184664289.1">
    <property type="nucleotide sequence ID" value="NZ_JACHHB010000008.1"/>
</dbReference>
<accession>A0A840QQX7</accession>
<dbReference type="AlphaFoldDB" id="A0A840QQX7"/>
<reference evidence="1 2" key="1">
    <citation type="submission" date="2020-08" db="EMBL/GenBank/DDBJ databases">
        <title>Genomic Encyclopedia of Type Strains, Phase IV (KMG-IV): sequencing the most valuable type-strain genomes for metagenomic binning, comparative biology and taxonomic classification.</title>
        <authorList>
            <person name="Goeker M."/>
        </authorList>
    </citation>
    <scope>NUCLEOTIDE SEQUENCE [LARGE SCALE GENOMIC DNA]</scope>
    <source>
        <strain evidence="1 2">DSM 24696</strain>
    </source>
</reference>
<comment type="caution">
    <text evidence="1">The sequence shown here is derived from an EMBL/GenBank/DDBJ whole genome shotgun (WGS) entry which is preliminary data.</text>
</comment>
<dbReference type="Proteomes" id="UP000551878">
    <property type="component" value="Unassembled WGS sequence"/>
</dbReference>
<organism evidence="1 2">
    <name type="scientific">Texcoconibacillus texcoconensis</name>
    <dbReference type="NCBI Taxonomy" id="1095777"/>
    <lineage>
        <taxon>Bacteria</taxon>
        <taxon>Bacillati</taxon>
        <taxon>Bacillota</taxon>
        <taxon>Bacilli</taxon>
        <taxon>Bacillales</taxon>
        <taxon>Bacillaceae</taxon>
        <taxon>Texcoconibacillus</taxon>
    </lineage>
</organism>
<protein>
    <submittedName>
        <fullName evidence="1">Uncharacterized protein</fullName>
    </submittedName>
</protein>
<gene>
    <name evidence="1" type="ORF">HNQ41_002042</name>
</gene>
<dbReference type="EMBL" id="JACHHB010000008">
    <property type="protein sequence ID" value="MBB5173852.1"/>
    <property type="molecule type" value="Genomic_DNA"/>
</dbReference>
<name>A0A840QQX7_9BACI</name>
<evidence type="ECO:0000313" key="2">
    <source>
        <dbReference type="Proteomes" id="UP000551878"/>
    </source>
</evidence>